<dbReference type="OrthoDB" id="5348293at2"/>
<evidence type="ECO:0000313" key="3">
    <source>
        <dbReference type="Proteomes" id="UP000008721"/>
    </source>
</evidence>
<gene>
    <name evidence="2" type="ordered locus">Sulku_2005</name>
</gene>
<evidence type="ECO:0000259" key="1">
    <source>
        <dbReference type="Pfam" id="PF02579"/>
    </source>
</evidence>
<dbReference type="HOGENOM" id="CLU_1864122_0_0_7"/>
<accession>E4U2H8</accession>
<evidence type="ECO:0000313" key="2">
    <source>
        <dbReference type="EMBL" id="ADR34665.1"/>
    </source>
</evidence>
<dbReference type="InterPro" id="IPR003731">
    <property type="entry name" value="Di-Nase_FeMo-co_biosynth"/>
</dbReference>
<dbReference type="Pfam" id="PF02579">
    <property type="entry name" value="Nitro_FeMo-Co"/>
    <property type="match status" value="1"/>
</dbReference>
<dbReference type="SUPFAM" id="SSF53146">
    <property type="entry name" value="Nitrogenase accessory factor-like"/>
    <property type="match status" value="1"/>
</dbReference>
<dbReference type="STRING" id="709032.Sulku_2005"/>
<proteinExistence type="predicted"/>
<dbReference type="KEGG" id="sku:Sulku_2005"/>
<reference evidence="2 3" key="1">
    <citation type="journal article" date="2012" name="Stand. Genomic Sci.">
        <title>Complete genome sequence of the sulfur compounds oxidizing chemolithoautotroph Sulfuricurvum kujiense type strain (YK-1(T)).</title>
        <authorList>
            <person name="Han C."/>
            <person name="Kotsyurbenko O."/>
            <person name="Chertkov O."/>
            <person name="Held B."/>
            <person name="Lapidus A."/>
            <person name="Nolan M."/>
            <person name="Lucas S."/>
            <person name="Hammon N."/>
            <person name="Deshpande S."/>
            <person name="Cheng J.F."/>
            <person name="Tapia R."/>
            <person name="Goodwin L.A."/>
            <person name="Pitluck S."/>
            <person name="Liolios K."/>
            <person name="Pagani I."/>
            <person name="Ivanova N."/>
            <person name="Mavromatis K."/>
            <person name="Mikhailova N."/>
            <person name="Pati A."/>
            <person name="Chen A."/>
            <person name="Palaniappan K."/>
            <person name="Land M."/>
            <person name="Hauser L."/>
            <person name="Chang Y.J."/>
            <person name="Jeffries C.D."/>
            <person name="Brambilla E.M."/>
            <person name="Rohde M."/>
            <person name="Spring S."/>
            <person name="Sikorski J."/>
            <person name="Goker M."/>
            <person name="Woyke T."/>
            <person name="Bristow J."/>
            <person name="Eisen J.A."/>
            <person name="Markowitz V."/>
            <person name="Hugenholtz P."/>
            <person name="Kyrpides N.C."/>
            <person name="Klenk H.P."/>
            <person name="Detter J.C."/>
        </authorList>
    </citation>
    <scope>NUCLEOTIDE SEQUENCE [LARGE SCALE GENOMIC DNA]</scope>
    <source>
        <strain evidence="3">ATCC BAA-921 / DSM 16994 / JCM 11577 / YK-1</strain>
    </source>
</reference>
<feature type="domain" description="Dinitrogenase iron-molybdenum cofactor biosynthesis" evidence="1">
    <location>
        <begin position="13"/>
        <end position="94"/>
    </location>
</feature>
<protein>
    <recommendedName>
        <fullName evidence="1">Dinitrogenase iron-molybdenum cofactor biosynthesis domain-containing protein</fullName>
    </recommendedName>
</protein>
<dbReference type="RefSeq" id="WP_013460862.1">
    <property type="nucleotide sequence ID" value="NC_014762.1"/>
</dbReference>
<dbReference type="EMBL" id="CP002355">
    <property type="protein sequence ID" value="ADR34665.1"/>
    <property type="molecule type" value="Genomic_DNA"/>
</dbReference>
<name>E4U2H8_SULKY</name>
<dbReference type="Proteomes" id="UP000008721">
    <property type="component" value="Chromosome"/>
</dbReference>
<dbReference type="eggNOG" id="COG1433">
    <property type="taxonomic scope" value="Bacteria"/>
</dbReference>
<sequence length="137" mass="15231">MIVALPLQTDRADSPLETLFEHAKHFALVNDEGSVTVETIEQHGGRDIARVLVARDVDTLIAFYVGLEAFIILKTYGINVYYGTHEITALNDALIALHENSLIEVTAENYKTIFTEEDTKSLSNFQTQPCSSRHAHG</sequence>
<dbReference type="InterPro" id="IPR036105">
    <property type="entry name" value="DiNase_FeMo-co_biosyn_sf"/>
</dbReference>
<dbReference type="Gene3D" id="3.30.420.130">
    <property type="entry name" value="Dinitrogenase iron-molybdenum cofactor biosynthesis domain"/>
    <property type="match status" value="1"/>
</dbReference>
<dbReference type="AlphaFoldDB" id="E4U2H8"/>
<keyword evidence="3" id="KW-1185">Reference proteome</keyword>
<organism evidence="2 3">
    <name type="scientific">Sulfuricurvum kujiense (strain ATCC BAA-921 / DSM 16994 / JCM 11577 / YK-1)</name>
    <dbReference type="NCBI Taxonomy" id="709032"/>
    <lineage>
        <taxon>Bacteria</taxon>
        <taxon>Pseudomonadati</taxon>
        <taxon>Campylobacterota</taxon>
        <taxon>Epsilonproteobacteria</taxon>
        <taxon>Campylobacterales</taxon>
        <taxon>Sulfurimonadaceae</taxon>
        <taxon>Sulfuricurvum</taxon>
    </lineage>
</organism>